<dbReference type="RefSeq" id="WP_038603951.1">
    <property type="nucleotide sequence ID" value="NZ_CP008944.1"/>
</dbReference>
<organism evidence="1 2">
    <name type="scientific">Corynebacterium atypicum</name>
    <dbReference type="NCBI Taxonomy" id="191610"/>
    <lineage>
        <taxon>Bacteria</taxon>
        <taxon>Bacillati</taxon>
        <taxon>Actinomycetota</taxon>
        <taxon>Actinomycetes</taxon>
        <taxon>Mycobacteriales</taxon>
        <taxon>Corynebacteriaceae</taxon>
        <taxon>Corynebacterium</taxon>
    </lineage>
</organism>
<keyword evidence="2" id="KW-1185">Reference proteome</keyword>
<evidence type="ECO:0000313" key="1">
    <source>
        <dbReference type="EMBL" id="AIG63392.1"/>
    </source>
</evidence>
<proteinExistence type="predicted"/>
<accession>A0ABN4DB95</accession>
<sequence length="143" mass="14953">MGIADGILRAATGAFILNSGWGKKDLPVEAAEGLRDFASTGVPVFKEMDPEIFGKFICGSELGIGSALLCPLVPNRLAGAALATFGAGMLTMYFGNDNMTEDDGIRPSDDGIAMAKDSWLAAIGLALVFWPKGKKAEKKAKKG</sequence>
<dbReference type="Proteomes" id="UP000028504">
    <property type="component" value="Chromosome"/>
</dbReference>
<evidence type="ECO:0000313" key="2">
    <source>
        <dbReference type="Proteomes" id="UP000028504"/>
    </source>
</evidence>
<name>A0ABN4DB95_9CORY</name>
<protein>
    <submittedName>
        <fullName evidence="1">Membrane protein</fullName>
    </submittedName>
</protein>
<gene>
    <name evidence="1" type="ORF">CATYP_00220</name>
</gene>
<dbReference type="EMBL" id="CP008944">
    <property type="protein sequence ID" value="AIG63392.1"/>
    <property type="molecule type" value="Genomic_DNA"/>
</dbReference>
<reference evidence="1 2" key="1">
    <citation type="submission" date="2014-07" db="EMBL/GenBank/DDBJ databases">
        <title>Complete genome sequence of Corynebacterium atypicum DSM 44849: identifiction of the mycolic acid biosynthesis genes.</title>
        <authorList>
            <person name="Tippelt A."/>
            <person name="Mollmann S."/>
            <person name="Albersmeier A."/>
            <person name="Jaenicke S."/>
            <person name="Ruckert C."/>
            <person name="Tauch A."/>
        </authorList>
    </citation>
    <scope>NUCLEOTIDE SEQUENCE [LARGE SCALE GENOMIC DNA]</scope>
    <source>
        <strain evidence="1 2">R2070</strain>
    </source>
</reference>